<dbReference type="EMBL" id="CABM01000048">
    <property type="protein sequence ID" value="CBH97866.1"/>
    <property type="molecule type" value="Genomic_DNA"/>
</dbReference>
<comment type="caution">
    <text evidence="1">The sequence shown here is derived from an EMBL/GenBank/DDBJ whole genome shotgun (WGS) entry which is preliminary data.</text>
</comment>
<reference evidence="1" key="1">
    <citation type="submission" date="2009-10" db="EMBL/GenBank/DDBJ databases">
        <title>Diversity of trophic interactions inside an arsenic-rich microbial ecosystem.</title>
        <authorList>
            <person name="Bertin P.N."/>
            <person name="Heinrich-Salmeron A."/>
            <person name="Pelletier E."/>
            <person name="Goulhen-Chollet F."/>
            <person name="Arsene-Ploetze F."/>
            <person name="Gallien S."/>
            <person name="Calteau A."/>
            <person name="Vallenet D."/>
            <person name="Casiot C."/>
            <person name="Chane-Woon-Ming B."/>
            <person name="Giloteaux L."/>
            <person name="Barakat M."/>
            <person name="Bonnefoy V."/>
            <person name="Bruneel O."/>
            <person name="Chandler M."/>
            <person name="Cleiss J."/>
            <person name="Duran R."/>
            <person name="Elbaz-Poulichet F."/>
            <person name="Fonknechten N."/>
            <person name="Lauga B."/>
            <person name="Mornico D."/>
            <person name="Ortet P."/>
            <person name="Schaeffer C."/>
            <person name="Siguier P."/>
            <person name="Alexander Thil Smith A."/>
            <person name="Van Dorsselaer A."/>
            <person name="Weissenbach J."/>
            <person name="Medigue C."/>
            <person name="Le Paslier D."/>
        </authorList>
    </citation>
    <scope>NUCLEOTIDE SEQUENCE</scope>
</reference>
<name>E6PSF9_9ZZZZ</name>
<organism evidence="1">
    <name type="scientific">mine drainage metagenome</name>
    <dbReference type="NCBI Taxonomy" id="410659"/>
    <lineage>
        <taxon>unclassified sequences</taxon>
        <taxon>metagenomes</taxon>
        <taxon>ecological metagenomes</taxon>
    </lineage>
</organism>
<dbReference type="AlphaFoldDB" id="E6PSF9"/>
<proteinExistence type="predicted"/>
<accession>E6PSF9</accession>
<gene>
    <name evidence="1" type="ORF">CARN2_3342</name>
</gene>
<sequence length="72" mass="8246">MKRATFFDIYANDTGELKVVQAKRTEVTVTLSDGTSHELYAFTSQVLKYWRDYLASLGLKVRRQPFAQLSGK</sequence>
<protein>
    <submittedName>
        <fullName evidence="1">Uncharacterized protein</fullName>
    </submittedName>
</protein>
<evidence type="ECO:0000313" key="1">
    <source>
        <dbReference type="EMBL" id="CBH97866.1"/>
    </source>
</evidence>